<dbReference type="GO" id="GO:0016020">
    <property type="term" value="C:membrane"/>
    <property type="evidence" value="ECO:0007669"/>
    <property type="project" value="UniProtKB-SubCell"/>
</dbReference>
<feature type="transmembrane region" description="Helical" evidence="6">
    <location>
        <begin position="30"/>
        <end position="51"/>
    </location>
</feature>
<feature type="transmembrane region" description="Helical" evidence="6">
    <location>
        <begin position="228"/>
        <end position="247"/>
    </location>
</feature>
<keyword evidence="4 6" id="KW-1133">Transmembrane helix</keyword>
<feature type="domain" description="EamA" evidence="7">
    <location>
        <begin position="140"/>
        <end position="270"/>
    </location>
</feature>
<feature type="transmembrane region" description="Helical" evidence="6">
    <location>
        <begin position="63"/>
        <end position="82"/>
    </location>
</feature>
<keyword evidence="5 6" id="KW-0472">Membrane</keyword>
<evidence type="ECO:0000256" key="3">
    <source>
        <dbReference type="ARBA" id="ARBA00022692"/>
    </source>
</evidence>
<reference evidence="8 9" key="1">
    <citation type="submission" date="2020-01" db="EMBL/GenBank/DDBJ databases">
        <title>Sphingomonas sp. strain CSW-10.</title>
        <authorList>
            <person name="Chen W.-M."/>
        </authorList>
    </citation>
    <scope>NUCLEOTIDE SEQUENCE [LARGE SCALE GENOMIC DNA]</scope>
    <source>
        <strain evidence="8 9">CSW-10</strain>
    </source>
</reference>
<evidence type="ECO:0000256" key="2">
    <source>
        <dbReference type="ARBA" id="ARBA00009853"/>
    </source>
</evidence>
<proteinExistence type="inferred from homology"/>
<gene>
    <name evidence="8" type="ORF">GV829_13270</name>
</gene>
<feature type="transmembrane region" description="Helical" evidence="6">
    <location>
        <begin position="171"/>
        <end position="191"/>
    </location>
</feature>
<dbReference type="Proteomes" id="UP000503018">
    <property type="component" value="Chromosome"/>
</dbReference>
<keyword evidence="3 6" id="KW-0812">Transmembrane</keyword>
<name>A0A6M4AXP9_9SPHN</name>
<protein>
    <submittedName>
        <fullName evidence="8">DMT family transporter</fullName>
    </submittedName>
</protein>
<feature type="transmembrane region" description="Helical" evidence="6">
    <location>
        <begin position="197"/>
        <end position="216"/>
    </location>
</feature>
<dbReference type="KEGG" id="slan:GV829_13270"/>
<comment type="subcellular location">
    <subcellularLocation>
        <location evidence="1">Membrane</location>
        <topology evidence="1">Multi-pass membrane protein</topology>
    </subcellularLocation>
</comment>
<evidence type="ECO:0000256" key="4">
    <source>
        <dbReference type="ARBA" id="ARBA00022989"/>
    </source>
</evidence>
<evidence type="ECO:0000259" key="7">
    <source>
        <dbReference type="Pfam" id="PF00892"/>
    </source>
</evidence>
<feature type="transmembrane region" description="Helical" evidence="6">
    <location>
        <begin position="253"/>
        <end position="271"/>
    </location>
</feature>
<comment type="similarity">
    <text evidence="2">Belongs to the drug/metabolite transporter (DMT) superfamily. 10 TMS drug/metabolite exporter (DME) (TC 2.A.7.3) family.</text>
</comment>
<evidence type="ECO:0000256" key="5">
    <source>
        <dbReference type="ARBA" id="ARBA00023136"/>
    </source>
</evidence>
<sequence>MRLAAVAALGIMFALVKLGSERGVTLVESVFYRQLLSLPLILGWVSLGPGFASLKTQRVGSHVIRMVMGLVAMSLNFLSIIMLPLAEATVIGFAVPLFATVLAAFLLKEPTGKYRWGAVVLGLIGVILVVRPDGEALYSTGALVAVAAALATASVTIFIRQLGATEPAATTVVWFTASSLIPLGTAMLWFGQMHDPLTWVLLLAMGTAGGTAQLLLTASLRMAPVSVVLPMDYTGLIWATLWGWLLFSTLPLSATLLGAPIIIASGLIILWREHQLGKAQRLGVSEAEAV</sequence>
<feature type="transmembrane region" description="Helical" evidence="6">
    <location>
        <begin position="136"/>
        <end position="159"/>
    </location>
</feature>
<evidence type="ECO:0000256" key="1">
    <source>
        <dbReference type="ARBA" id="ARBA00004141"/>
    </source>
</evidence>
<evidence type="ECO:0000313" key="8">
    <source>
        <dbReference type="EMBL" id="QJQ33785.1"/>
    </source>
</evidence>
<evidence type="ECO:0000313" key="9">
    <source>
        <dbReference type="Proteomes" id="UP000503018"/>
    </source>
</evidence>
<dbReference type="InterPro" id="IPR037185">
    <property type="entry name" value="EmrE-like"/>
</dbReference>
<feature type="transmembrane region" description="Helical" evidence="6">
    <location>
        <begin position="114"/>
        <end position="130"/>
    </location>
</feature>
<evidence type="ECO:0000256" key="6">
    <source>
        <dbReference type="SAM" id="Phobius"/>
    </source>
</evidence>
<dbReference type="EMBL" id="CP053015">
    <property type="protein sequence ID" value="QJQ33785.1"/>
    <property type="molecule type" value="Genomic_DNA"/>
</dbReference>
<dbReference type="PANTHER" id="PTHR22911">
    <property type="entry name" value="ACYL-MALONYL CONDENSING ENZYME-RELATED"/>
    <property type="match status" value="1"/>
</dbReference>
<dbReference type="PANTHER" id="PTHR22911:SF6">
    <property type="entry name" value="SOLUTE CARRIER FAMILY 35 MEMBER G1"/>
    <property type="match status" value="1"/>
</dbReference>
<keyword evidence="9" id="KW-1185">Reference proteome</keyword>
<accession>A0A6M4AXP9</accession>
<dbReference type="Pfam" id="PF00892">
    <property type="entry name" value="EamA"/>
    <property type="match status" value="2"/>
</dbReference>
<dbReference type="InterPro" id="IPR000620">
    <property type="entry name" value="EamA_dom"/>
</dbReference>
<dbReference type="SUPFAM" id="SSF103481">
    <property type="entry name" value="Multidrug resistance efflux transporter EmrE"/>
    <property type="match status" value="2"/>
</dbReference>
<dbReference type="AlphaFoldDB" id="A0A6M4AXP9"/>
<feature type="transmembrane region" description="Helical" evidence="6">
    <location>
        <begin position="88"/>
        <end position="107"/>
    </location>
</feature>
<organism evidence="8 9">
    <name type="scientific">Sphingomonas lacunae</name>
    <dbReference type="NCBI Taxonomy" id="2698828"/>
    <lineage>
        <taxon>Bacteria</taxon>
        <taxon>Pseudomonadati</taxon>
        <taxon>Pseudomonadota</taxon>
        <taxon>Alphaproteobacteria</taxon>
        <taxon>Sphingomonadales</taxon>
        <taxon>Sphingomonadaceae</taxon>
        <taxon>Sphingomonas</taxon>
    </lineage>
</organism>
<feature type="domain" description="EamA" evidence="7">
    <location>
        <begin position="3"/>
        <end position="130"/>
    </location>
</feature>